<comment type="similarity">
    <text evidence="2">Belongs to the major facilitator superfamily. Metabolite:H+ Symporter (MHS) family (TC 2.A.1.6) family.</text>
</comment>
<accession>A0A146B3C7</accession>
<dbReference type="PROSITE" id="PS50850">
    <property type="entry name" value="MFS"/>
    <property type="match status" value="1"/>
</dbReference>
<evidence type="ECO:0000256" key="4">
    <source>
        <dbReference type="ARBA" id="ARBA00022475"/>
    </source>
</evidence>
<evidence type="ECO:0000313" key="11">
    <source>
        <dbReference type="EMBL" id="SAI69863.1"/>
    </source>
</evidence>
<dbReference type="PATRIC" id="fig|123899.6.peg.1955"/>
<keyword evidence="5 9" id="KW-0812">Transmembrane</keyword>
<feature type="transmembrane region" description="Helical" evidence="9">
    <location>
        <begin position="392"/>
        <end position="411"/>
    </location>
</feature>
<dbReference type="PANTHER" id="PTHR43528:SF1">
    <property type="entry name" value="ALPHA-KETOGLUTARATE PERMEASE"/>
    <property type="match status" value="1"/>
</dbReference>
<feature type="transmembrane region" description="Helical" evidence="9">
    <location>
        <begin position="274"/>
        <end position="293"/>
    </location>
</feature>
<dbReference type="PROSITE" id="PS00217">
    <property type="entry name" value="SUGAR_TRANSPORT_2"/>
    <property type="match status" value="1"/>
</dbReference>
<dbReference type="KEGG" id="btrm:SAMEA390648701964"/>
<protein>
    <submittedName>
        <fullName evidence="11">Membrane transport protein</fullName>
    </submittedName>
</protein>
<dbReference type="InterPro" id="IPR036259">
    <property type="entry name" value="MFS_trans_sf"/>
</dbReference>
<evidence type="ECO:0000259" key="10">
    <source>
        <dbReference type="PROSITE" id="PS50850"/>
    </source>
</evidence>
<keyword evidence="8 9" id="KW-0472">Membrane</keyword>
<feature type="transmembrane region" description="Helical" evidence="9">
    <location>
        <begin position="186"/>
        <end position="205"/>
    </location>
</feature>
<dbReference type="RefSeq" id="WP_033535447.1">
    <property type="nucleotide sequence ID" value="NZ_CP016340.1"/>
</dbReference>
<dbReference type="GeneID" id="56590760"/>
<dbReference type="GO" id="GO:0005886">
    <property type="term" value="C:plasma membrane"/>
    <property type="evidence" value="ECO:0007669"/>
    <property type="project" value="UniProtKB-SubCell"/>
</dbReference>
<dbReference type="AlphaFoldDB" id="A0A146B3C7"/>
<feature type="transmembrane region" description="Helical" evidence="9">
    <location>
        <begin position="52"/>
        <end position="74"/>
    </location>
</feature>
<dbReference type="SUPFAM" id="SSF103473">
    <property type="entry name" value="MFS general substrate transporter"/>
    <property type="match status" value="1"/>
</dbReference>
<feature type="transmembrane region" description="Helical" evidence="9">
    <location>
        <begin position="361"/>
        <end position="380"/>
    </location>
</feature>
<keyword evidence="7 9" id="KW-1133">Transmembrane helix</keyword>
<evidence type="ECO:0000256" key="3">
    <source>
        <dbReference type="ARBA" id="ARBA00022448"/>
    </source>
</evidence>
<feature type="transmembrane region" description="Helical" evidence="9">
    <location>
        <begin position="327"/>
        <end position="349"/>
    </location>
</feature>
<proteinExistence type="inferred from homology"/>
<dbReference type="InterPro" id="IPR005829">
    <property type="entry name" value="Sugar_transporter_CS"/>
</dbReference>
<feature type="domain" description="Major facilitator superfamily (MFS) profile" evidence="10">
    <location>
        <begin position="14"/>
        <end position="415"/>
    </location>
</feature>
<name>A0A146B3C7_9BORD</name>
<evidence type="ECO:0000256" key="9">
    <source>
        <dbReference type="SAM" id="Phobius"/>
    </source>
</evidence>
<evidence type="ECO:0000256" key="6">
    <source>
        <dbReference type="ARBA" id="ARBA00022847"/>
    </source>
</evidence>
<evidence type="ECO:0000256" key="8">
    <source>
        <dbReference type="ARBA" id="ARBA00023136"/>
    </source>
</evidence>
<evidence type="ECO:0000256" key="1">
    <source>
        <dbReference type="ARBA" id="ARBA00004651"/>
    </source>
</evidence>
<keyword evidence="3" id="KW-0813">Transport</keyword>
<dbReference type="OrthoDB" id="6766492at2"/>
<dbReference type="Pfam" id="PF07690">
    <property type="entry name" value="MFS_1"/>
    <property type="match status" value="1"/>
</dbReference>
<dbReference type="InterPro" id="IPR011701">
    <property type="entry name" value="MFS"/>
</dbReference>
<dbReference type="STRING" id="123899.SAMEA3906487_01964"/>
<feature type="transmembrane region" description="Helical" evidence="9">
    <location>
        <begin position="235"/>
        <end position="254"/>
    </location>
</feature>
<feature type="transmembrane region" description="Helical" evidence="9">
    <location>
        <begin position="86"/>
        <end position="104"/>
    </location>
</feature>
<feature type="transmembrane region" description="Helical" evidence="9">
    <location>
        <begin position="300"/>
        <end position="321"/>
    </location>
</feature>
<dbReference type="EMBL" id="LT546645">
    <property type="protein sequence ID" value="SAI69863.1"/>
    <property type="molecule type" value="Genomic_DNA"/>
</dbReference>
<keyword evidence="12" id="KW-1185">Reference proteome</keyword>
<evidence type="ECO:0000256" key="5">
    <source>
        <dbReference type="ARBA" id="ARBA00022692"/>
    </source>
</evidence>
<reference evidence="11 12" key="1">
    <citation type="submission" date="2016-04" db="EMBL/GenBank/DDBJ databases">
        <authorList>
            <consortium name="Pathogen Informatics"/>
        </authorList>
    </citation>
    <scope>NUCLEOTIDE SEQUENCE [LARGE SCALE GENOMIC DNA]</scope>
    <source>
        <strain evidence="11 12">H044680328</strain>
    </source>
</reference>
<keyword evidence="4" id="KW-1003">Cell membrane</keyword>
<dbReference type="InterPro" id="IPR051084">
    <property type="entry name" value="H+-coupled_symporters"/>
</dbReference>
<feature type="transmembrane region" description="Helical" evidence="9">
    <location>
        <begin position="110"/>
        <end position="130"/>
    </location>
</feature>
<evidence type="ECO:0000256" key="2">
    <source>
        <dbReference type="ARBA" id="ARBA00008240"/>
    </source>
</evidence>
<dbReference type="GO" id="GO:0015293">
    <property type="term" value="F:symporter activity"/>
    <property type="evidence" value="ECO:0007669"/>
    <property type="project" value="UniProtKB-KW"/>
</dbReference>
<keyword evidence="6" id="KW-0769">Symport</keyword>
<evidence type="ECO:0000313" key="12">
    <source>
        <dbReference type="Proteomes" id="UP000076825"/>
    </source>
</evidence>
<comment type="subcellular location">
    <subcellularLocation>
        <location evidence="1">Cell membrane</location>
        <topology evidence="1">Multi-pass membrane protein</topology>
    </subcellularLocation>
</comment>
<evidence type="ECO:0000256" key="7">
    <source>
        <dbReference type="ARBA" id="ARBA00022989"/>
    </source>
</evidence>
<sequence length="432" mass="45841">MEHLQRATEGQKKSLRAAAIGNALEWFDWTLYGTFSVYLAANLFERADPKSALLATLAVFAGGFIARPVGGWLFGKVGDTIGRKRTLVMTMMLLALSSVGIALIPTYDSIGLAASGLLLFFRLLQGLAHGGESGVSYTYVAEIAPKERRGLWSSSVFVSVSIGVMAATALAAALASALGSEAMADYGWRIGFAMGGVVGLYALVLRRSAEESEVFAEQRSEAAPVKLTMRQKLRIAVNIVMISAASNIAYYTWVTFAPATAIAQGMDAAGAYRASLMAQLLCLFWLPVCGWLSDRFGRKPVVIAWGLSVMAVTYPISVIVTTEPMSLFIAQGLGLAAWSLIAAIYPAIVSEQVPTQARAQGVGLVSSLSVAIFGGTAPYLNAYLSGSGQHHVYLIYVMVLGLLAVVAGFLIRETKGVDLADIRADGSLATDR</sequence>
<gene>
    <name evidence="11" type="primary">kgtP_2</name>
    <name evidence="11" type="ORF">SAMEA3906487_01964</name>
</gene>
<dbReference type="Gene3D" id="1.20.1250.20">
    <property type="entry name" value="MFS general substrate transporter like domains"/>
    <property type="match status" value="1"/>
</dbReference>
<dbReference type="InterPro" id="IPR020846">
    <property type="entry name" value="MFS_dom"/>
</dbReference>
<dbReference type="eggNOG" id="COG0477">
    <property type="taxonomic scope" value="Bacteria"/>
</dbReference>
<organism evidence="11 12">
    <name type="scientific">Bordetella trematum</name>
    <dbReference type="NCBI Taxonomy" id="123899"/>
    <lineage>
        <taxon>Bacteria</taxon>
        <taxon>Pseudomonadati</taxon>
        <taxon>Pseudomonadota</taxon>
        <taxon>Betaproteobacteria</taxon>
        <taxon>Burkholderiales</taxon>
        <taxon>Alcaligenaceae</taxon>
        <taxon>Bordetella</taxon>
    </lineage>
</organism>
<feature type="transmembrane region" description="Helical" evidence="9">
    <location>
        <begin position="151"/>
        <end position="174"/>
    </location>
</feature>
<dbReference type="Proteomes" id="UP000076825">
    <property type="component" value="Chromosome 1"/>
</dbReference>
<dbReference type="PANTHER" id="PTHR43528">
    <property type="entry name" value="ALPHA-KETOGLUTARATE PERMEASE"/>
    <property type="match status" value="1"/>
</dbReference>